<dbReference type="InterPro" id="IPR003594">
    <property type="entry name" value="HATPase_dom"/>
</dbReference>
<dbReference type="Pfam" id="PF00512">
    <property type="entry name" value="HisKA"/>
    <property type="match status" value="1"/>
</dbReference>
<dbReference type="PRINTS" id="PR00344">
    <property type="entry name" value="BCTRLSENSOR"/>
</dbReference>
<sequence>MDRITKKLLRYFFLITIIVISICLFLSTILLSKLYLSQQYKQLEETSYEIYDSYKNNRNIEVLNVSAVLVKGNSVMSFGPGKMMNLRMIDFNELKEKDEFINHQGQKFISYKYSSEIGDIVVFKNYQDSNAFMKVVYIVLSIVFIFSIILTIPMALYLGNKFTRPIISIQKASEDIAGENFDVKLAIDTRDEIEDLAESINLMANQLKHKYKLQRDFIANVSHDFKTPLSIIRNYSEAIKDGIVEEKQCKVFSEEIIDEVDRLNNLVSQIMQLSKLKDNKNIMEIKFFNLIDFVEEAYNKFSMLVKSMNIKFNLIIEEDLKKKNLLINGDGDYLYRVLYNFIDNAIKYSPKGGIVKLKVGSYDDGIKVSIKDEGQGISNEIVEDIWDRYYKHNSSGGMGLGLAISKEILIKHGFLYGVESEDGQGTEFYFIVPKNKFSISNQ</sequence>
<name>A0A919RX56_9CLOT</name>
<keyword evidence="7 14" id="KW-0812">Transmembrane</keyword>
<evidence type="ECO:0000256" key="14">
    <source>
        <dbReference type="SAM" id="Phobius"/>
    </source>
</evidence>
<dbReference type="Pfam" id="PF00672">
    <property type="entry name" value="HAMP"/>
    <property type="match status" value="1"/>
</dbReference>
<keyword evidence="18" id="KW-1185">Reference proteome</keyword>
<dbReference type="FunFam" id="1.10.287.130:FF:000001">
    <property type="entry name" value="Two-component sensor histidine kinase"/>
    <property type="match status" value="1"/>
</dbReference>
<keyword evidence="10" id="KW-0067">ATP-binding</keyword>
<dbReference type="GO" id="GO:0005886">
    <property type="term" value="C:plasma membrane"/>
    <property type="evidence" value="ECO:0007669"/>
    <property type="project" value="UniProtKB-SubCell"/>
</dbReference>
<dbReference type="CDD" id="cd06225">
    <property type="entry name" value="HAMP"/>
    <property type="match status" value="1"/>
</dbReference>
<accession>A0A919RX56</accession>
<dbReference type="InterPro" id="IPR005467">
    <property type="entry name" value="His_kinase_dom"/>
</dbReference>
<evidence type="ECO:0000256" key="7">
    <source>
        <dbReference type="ARBA" id="ARBA00022692"/>
    </source>
</evidence>
<evidence type="ECO:0000256" key="2">
    <source>
        <dbReference type="ARBA" id="ARBA00004651"/>
    </source>
</evidence>
<keyword evidence="12" id="KW-0902">Two-component regulatory system</keyword>
<keyword evidence="8" id="KW-0547">Nucleotide-binding</keyword>
<dbReference type="InterPro" id="IPR036097">
    <property type="entry name" value="HisK_dim/P_sf"/>
</dbReference>
<feature type="domain" description="HAMP" evidence="16">
    <location>
        <begin position="160"/>
        <end position="212"/>
    </location>
</feature>
<keyword evidence="5" id="KW-0597">Phosphoprotein</keyword>
<evidence type="ECO:0000256" key="6">
    <source>
        <dbReference type="ARBA" id="ARBA00022679"/>
    </source>
</evidence>
<dbReference type="InterPro" id="IPR050398">
    <property type="entry name" value="HssS/ArlS-like"/>
</dbReference>
<dbReference type="SUPFAM" id="SSF47384">
    <property type="entry name" value="Homodimeric domain of signal transducing histidine kinase"/>
    <property type="match status" value="1"/>
</dbReference>
<dbReference type="AlphaFoldDB" id="A0A919RX56"/>
<keyword evidence="4" id="KW-1003">Cell membrane</keyword>
<dbReference type="Gene3D" id="3.30.565.10">
    <property type="entry name" value="Histidine kinase-like ATPase, C-terminal domain"/>
    <property type="match status" value="1"/>
</dbReference>
<feature type="transmembrane region" description="Helical" evidence="14">
    <location>
        <begin position="12"/>
        <end position="36"/>
    </location>
</feature>
<dbReference type="Proteomes" id="UP000679179">
    <property type="component" value="Unassembled WGS sequence"/>
</dbReference>
<evidence type="ECO:0000256" key="4">
    <source>
        <dbReference type="ARBA" id="ARBA00022475"/>
    </source>
</evidence>
<evidence type="ECO:0000256" key="12">
    <source>
        <dbReference type="ARBA" id="ARBA00023012"/>
    </source>
</evidence>
<dbReference type="InterPro" id="IPR004358">
    <property type="entry name" value="Sig_transdc_His_kin-like_C"/>
</dbReference>
<dbReference type="Gene3D" id="6.10.340.10">
    <property type="match status" value="1"/>
</dbReference>
<dbReference type="InterPro" id="IPR003660">
    <property type="entry name" value="HAMP_dom"/>
</dbReference>
<organism evidence="17 18">
    <name type="scientific">Clostridium polyendosporum</name>
    <dbReference type="NCBI Taxonomy" id="69208"/>
    <lineage>
        <taxon>Bacteria</taxon>
        <taxon>Bacillati</taxon>
        <taxon>Bacillota</taxon>
        <taxon>Clostridia</taxon>
        <taxon>Eubacteriales</taxon>
        <taxon>Clostridiaceae</taxon>
        <taxon>Clostridium</taxon>
    </lineage>
</organism>
<evidence type="ECO:0000313" key="18">
    <source>
        <dbReference type="Proteomes" id="UP000679179"/>
    </source>
</evidence>
<evidence type="ECO:0000256" key="5">
    <source>
        <dbReference type="ARBA" id="ARBA00022553"/>
    </source>
</evidence>
<dbReference type="GO" id="GO:0000155">
    <property type="term" value="F:phosphorelay sensor kinase activity"/>
    <property type="evidence" value="ECO:0007669"/>
    <property type="project" value="InterPro"/>
</dbReference>
<evidence type="ECO:0000256" key="3">
    <source>
        <dbReference type="ARBA" id="ARBA00012438"/>
    </source>
</evidence>
<evidence type="ECO:0000256" key="1">
    <source>
        <dbReference type="ARBA" id="ARBA00000085"/>
    </source>
</evidence>
<dbReference type="CDD" id="cd00082">
    <property type="entry name" value="HisKA"/>
    <property type="match status" value="1"/>
</dbReference>
<dbReference type="InterPro" id="IPR003661">
    <property type="entry name" value="HisK_dim/P_dom"/>
</dbReference>
<keyword evidence="9" id="KW-0418">Kinase</keyword>
<keyword evidence="11 14" id="KW-1133">Transmembrane helix</keyword>
<evidence type="ECO:0000313" key="17">
    <source>
        <dbReference type="EMBL" id="GIM27401.1"/>
    </source>
</evidence>
<dbReference type="PROSITE" id="PS50885">
    <property type="entry name" value="HAMP"/>
    <property type="match status" value="1"/>
</dbReference>
<evidence type="ECO:0000259" key="15">
    <source>
        <dbReference type="PROSITE" id="PS50109"/>
    </source>
</evidence>
<comment type="caution">
    <text evidence="17">The sequence shown here is derived from an EMBL/GenBank/DDBJ whole genome shotgun (WGS) entry which is preliminary data.</text>
</comment>
<dbReference type="SUPFAM" id="SSF158472">
    <property type="entry name" value="HAMP domain-like"/>
    <property type="match status" value="1"/>
</dbReference>
<protein>
    <recommendedName>
        <fullName evidence="3">histidine kinase</fullName>
        <ecNumber evidence="3">2.7.13.3</ecNumber>
    </recommendedName>
</protein>
<dbReference type="InterPro" id="IPR036890">
    <property type="entry name" value="HATPase_C_sf"/>
</dbReference>
<dbReference type="SMART" id="SM00304">
    <property type="entry name" value="HAMP"/>
    <property type="match status" value="1"/>
</dbReference>
<feature type="transmembrane region" description="Helical" evidence="14">
    <location>
        <begin position="135"/>
        <end position="158"/>
    </location>
</feature>
<dbReference type="EMBL" id="BOPZ01000001">
    <property type="protein sequence ID" value="GIM27401.1"/>
    <property type="molecule type" value="Genomic_DNA"/>
</dbReference>
<dbReference type="PROSITE" id="PS50109">
    <property type="entry name" value="HIS_KIN"/>
    <property type="match status" value="1"/>
</dbReference>
<reference evidence="17" key="1">
    <citation type="submission" date="2021-03" db="EMBL/GenBank/DDBJ databases">
        <title>Taxonomic study of Clostridium polyendosporum from meadow-gley soil under rice.</title>
        <authorList>
            <person name="Kobayashi H."/>
            <person name="Tanizawa Y."/>
            <person name="Yagura M."/>
        </authorList>
    </citation>
    <scope>NUCLEOTIDE SEQUENCE</scope>
    <source>
        <strain evidence="17">JCM 30710</strain>
    </source>
</reference>
<dbReference type="Pfam" id="PF02518">
    <property type="entry name" value="HATPase_c"/>
    <property type="match status" value="1"/>
</dbReference>
<keyword evidence="6" id="KW-0808">Transferase</keyword>
<dbReference type="GO" id="GO:0005524">
    <property type="term" value="F:ATP binding"/>
    <property type="evidence" value="ECO:0007669"/>
    <property type="project" value="UniProtKB-KW"/>
</dbReference>
<dbReference type="SMART" id="SM00388">
    <property type="entry name" value="HisKA"/>
    <property type="match status" value="1"/>
</dbReference>
<dbReference type="RefSeq" id="WP_212902164.1">
    <property type="nucleotide sequence ID" value="NZ_BOPZ01000001.1"/>
</dbReference>
<evidence type="ECO:0000256" key="13">
    <source>
        <dbReference type="ARBA" id="ARBA00023136"/>
    </source>
</evidence>
<dbReference type="EC" id="2.7.13.3" evidence="3"/>
<gene>
    <name evidence="17" type="ORF">CPJCM30710_00670</name>
</gene>
<feature type="domain" description="Histidine kinase" evidence="15">
    <location>
        <begin position="220"/>
        <end position="436"/>
    </location>
</feature>
<keyword evidence="13 14" id="KW-0472">Membrane</keyword>
<dbReference type="SUPFAM" id="SSF55874">
    <property type="entry name" value="ATPase domain of HSP90 chaperone/DNA topoisomerase II/histidine kinase"/>
    <property type="match status" value="1"/>
</dbReference>
<evidence type="ECO:0000256" key="11">
    <source>
        <dbReference type="ARBA" id="ARBA00022989"/>
    </source>
</evidence>
<dbReference type="Gene3D" id="1.10.287.130">
    <property type="match status" value="1"/>
</dbReference>
<evidence type="ECO:0000256" key="8">
    <source>
        <dbReference type="ARBA" id="ARBA00022741"/>
    </source>
</evidence>
<proteinExistence type="predicted"/>
<dbReference type="CDD" id="cd00075">
    <property type="entry name" value="HATPase"/>
    <property type="match status" value="1"/>
</dbReference>
<dbReference type="SMART" id="SM00387">
    <property type="entry name" value="HATPase_c"/>
    <property type="match status" value="1"/>
</dbReference>
<dbReference type="PANTHER" id="PTHR45528:SF1">
    <property type="entry name" value="SENSOR HISTIDINE KINASE CPXA"/>
    <property type="match status" value="1"/>
</dbReference>
<dbReference type="PANTHER" id="PTHR45528">
    <property type="entry name" value="SENSOR HISTIDINE KINASE CPXA"/>
    <property type="match status" value="1"/>
</dbReference>
<comment type="subcellular location">
    <subcellularLocation>
        <location evidence="2">Cell membrane</location>
        <topology evidence="2">Multi-pass membrane protein</topology>
    </subcellularLocation>
</comment>
<comment type="catalytic activity">
    <reaction evidence="1">
        <text>ATP + protein L-histidine = ADP + protein N-phospho-L-histidine.</text>
        <dbReference type="EC" id="2.7.13.3"/>
    </reaction>
</comment>
<evidence type="ECO:0000256" key="10">
    <source>
        <dbReference type="ARBA" id="ARBA00022840"/>
    </source>
</evidence>
<evidence type="ECO:0000256" key="9">
    <source>
        <dbReference type="ARBA" id="ARBA00022777"/>
    </source>
</evidence>
<evidence type="ECO:0000259" key="16">
    <source>
        <dbReference type="PROSITE" id="PS50885"/>
    </source>
</evidence>